<evidence type="ECO:0000313" key="4">
    <source>
        <dbReference type="Proteomes" id="UP000596742"/>
    </source>
</evidence>
<dbReference type="Pfam" id="PF13304">
    <property type="entry name" value="AAA_21"/>
    <property type="match status" value="1"/>
</dbReference>
<name>A0A8B6GW00_MYTGA</name>
<dbReference type="PANTHER" id="PTHR43581">
    <property type="entry name" value="ATP/GTP PHOSPHATASE"/>
    <property type="match status" value="1"/>
</dbReference>
<gene>
    <name evidence="3" type="ORF">MGAL_10B050859</name>
</gene>
<reference evidence="3" key="1">
    <citation type="submission" date="2018-11" db="EMBL/GenBank/DDBJ databases">
        <authorList>
            <person name="Alioto T."/>
            <person name="Alioto T."/>
        </authorList>
    </citation>
    <scope>NUCLEOTIDE SEQUENCE</scope>
</reference>
<comment type="caution">
    <text evidence="3">The sequence shown here is derived from an EMBL/GenBank/DDBJ whole genome shotgun (WGS) entry which is preliminary data.</text>
</comment>
<feature type="coiled-coil region" evidence="1">
    <location>
        <begin position="569"/>
        <end position="596"/>
    </location>
</feature>
<dbReference type="InterPro" id="IPR051396">
    <property type="entry name" value="Bact_Antivir_Def_Nuclease"/>
</dbReference>
<keyword evidence="4" id="KW-1185">Reference proteome</keyword>
<keyword evidence="1" id="KW-0175">Coiled coil</keyword>
<dbReference type="SUPFAM" id="SSF52540">
    <property type="entry name" value="P-loop containing nucleoside triphosphate hydrolases"/>
    <property type="match status" value="1"/>
</dbReference>
<evidence type="ECO:0000313" key="3">
    <source>
        <dbReference type="EMBL" id="VDI70005.1"/>
    </source>
</evidence>
<sequence>MHNFVHFDKEQRLVFEEGTNFIIGGNSTGKTAIFELIRRCYSNKKNSTTTSVPNTNELAYAICHFTIPKNYPSFNSKELPKEILAGIFIKKRIDTEFKKAKRSVAKTESSLVQAHGFEYYKVICSMSTRASVQTFVKKFKGHYGCNTEDLKGDSIHCKEINIEKTVLDRVKNCGTRSHIKEFCQLIENSFVPSLSTNTFEKAMKSMSAIYDWLEKGYVGILPMRSIGHIQWTNSIRLNKHKNRISNYSKANQNSEILLRLLGNNKENKEKEKKFHRYIVHPYQFIESNETILVKEKGAVQSIPLLKTPEGVIEAKQLTLVLAHKEYSTITLEEPDRGMHPHMIKKMRDLILKHVSGKTVLVISHNPSIIDNWAMSRTFICSKHNFGGEISHSICKVPIDHYINKYSRIDEIRGLLFSSRILFVEGITDKIIIDAIFCLLINGDCNVRIEKQITTKQKRFLLSIDVREVSGKDEGYKKENFCEKLGKEIFLLFDSDQTRKSKKGNVYIWKTGAIEQRFIDVINNGDQDSVLACSNIFRIDLGKQSSHYRKIDKYVVRLTKIKTIEEQLTTKQFKRKLKQLKQTNSKERIEIEKRLKEKRLFQKAEPEKIIAIARAMINYSDDVDDFIKFLTKKISNENKRRYDD</sequence>
<dbReference type="Proteomes" id="UP000596742">
    <property type="component" value="Unassembled WGS sequence"/>
</dbReference>
<dbReference type="InterPro" id="IPR027417">
    <property type="entry name" value="P-loop_NTPase"/>
</dbReference>
<protein>
    <recommendedName>
        <fullName evidence="2">ATPase AAA-type core domain-containing protein</fullName>
    </recommendedName>
</protein>
<dbReference type="InterPro" id="IPR003959">
    <property type="entry name" value="ATPase_AAA_core"/>
</dbReference>
<proteinExistence type="predicted"/>
<dbReference type="PANTHER" id="PTHR43581:SF4">
    <property type="entry name" value="ATP_GTP PHOSPHATASE"/>
    <property type="match status" value="1"/>
</dbReference>
<feature type="domain" description="ATPase AAA-type core" evidence="2">
    <location>
        <begin position="253"/>
        <end position="370"/>
    </location>
</feature>
<dbReference type="EMBL" id="UYJE01009099">
    <property type="protein sequence ID" value="VDI70005.1"/>
    <property type="molecule type" value="Genomic_DNA"/>
</dbReference>
<dbReference type="AlphaFoldDB" id="A0A8B6GW00"/>
<dbReference type="GO" id="GO:0016887">
    <property type="term" value="F:ATP hydrolysis activity"/>
    <property type="evidence" value="ECO:0007669"/>
    <property type="project" value="InterPro"/>
</dbReference>
<dbReference type="Gene3D" id="3.40.50.300">
    <property type="entry name" value="P-loop containing nucleotide triphosphate hydrolases"/>
    <property type="match status" value="1"/>
</dbReference>
<dbReference type="GO" id="GO:0005524">
    <property type="term" value="F:ATP binding"/>
    <property type="evidence" value="ECO:0007669"/>
    <property type="project" value="InterPro"/>
</dbReference>
<organism evidence="3 4">
    <name type="scientific">Mytilus galloprovincialis</name>
    <name type="common">Mediterranean mussel</name>
    <dbReference type="NCBI Taxonomy" id="29158"/>
    <lineage>
        <taxon>Eukaryota</taxon>
        <taxon>Metazoa</taxon>
        <taxon>Spiralia</taxon>
        <taxon>Lophotrochozoa</taxon>
        <taxon>Mollusca</taxon>
        <taxon>Bivalvia</taxon>
        <taxon>Autobranchia</taxon>
        <taxon>Pteriomorphia</taxon>
        <taxon>Mytilida</taxon>
        <taxon>Mytiloidea</taxon>
        <taxon>Mytilidae</taxon>
        <taxon>Mytilinae</taxon>
        <taxon>Mytilus</taxon>
    </lineage>
</organism>
<accession>A0A8B6GW00</accession>
<evidence type="ECO:0000259" key="2">
    <source>
        <dbReference type="Pfam" id="PF13304"/>
    </source>
</evidence>
<evidence type="ECO:0000256" key="1">
    <source>
        <dbReference type="SAM" id="Coils"/>
    </source>
</evidence>
<dbReference type="OrthoDB" id="6160474at2759"/>